<dbReference type="AlphaFoldDB" id="A0A3Q2XPF7"/>
<evidence type="ECO:0000256" key="8">
    <source>
        <dbReference type="RuleBase" id="RU004560"/>
    </source>
</evidence>
<comment type="subcellular location">
    <subcellularLocation>
        <location evidence="1">Cytoplasm</location>
        <location evidence="1">Cytoskeleton</location>
    </subcellularLocation>
</comment>
<evidence type="ECO:0000259" key="10">
    <source>
        <dbReference type="PROSITE" id="PS51719"/>
    </source>
</evidence>
<reference evidence="11" key="2">
    <citation type="submission" date="2025-09" db="UniProtKB">
        <authorList>
            <consortium name="Ensembl"/>
        </authorList>
    </citation>
    <scope>IDENTIFICATION</scope>
</reference>
<evidence type="ECO:0000256" key="5">
    <source>
        <dbReference type="ARBA" id="ARBA00023134"/>
    </source>
</evidence>
<evidence type="ECO:0000313" key="11">
    <source>
        <dbReference type="Ensembl" id="ENSHCOP00000001916.1"/>
    </source>
</evidence>
<dbReference type="SUPFAM" id="SSF52540">
    <property type="entry name" value="P-loop containing nucleoside triphosphate hydrolases"/>
    <property type="match status" value="1"/>
</dbReference>
<dbReference type="RefSeq" id="XP_019751888.1">
    <property type="nucleotide sequence ID" value="XM_019896329.1"/>
</dbReference>
<evidence type="ECO:0000256" key="3">
    <source>
        <dbReference type="ARBA" id="ARBA00022618"/>
    </source>
</evidence>
<dbReference type="OrthoDB" id="416553at2759"/>
<keyword evidence="4 8" id="KW-0547">Nucleotide-binding</keyword>
<keyword evidence="7" id="KW-0131">Cell cycle</keyword>
<comment type="similarity">
    <text evidence="8">Belongs to the TRAFAC class TrmE-Era-EngA-EngB-Septin-like GTPase superfamily. Septin GTPase family.</text>
</comment>
<protein>
    <submittedName>
        <fullName evidence="11">Septin 9a</fullName>
    </submittedName>
</protein>
<feature type="compositionally biased region" description="Low complexity" evidence="9">
    <location>
        <begin position="38"/>
        <end position="85"/>
    </location>
</feature>
<keyword evidence="3" id="KW-0132">Cell division</keyword>
<evidence type="ECO:0000256" key="1">
    <source>
        <dbReference type="ARBA" id="ARBA00004245"/>
    </source>
</evidence>
<dbReference type="PROSITE" id="PS51719">
    <property type="entry name" value="G_SEPTIN"/>
    <property type="match status" value="1"/>
</dbReference>
<keyword evidence="12" id="KW-1185">Reference proteome</keyword>
<dbReference type="CTD" id="337243"/>
<evidence type="ECO:0000313" key="12">
    <source>
        <dbReference type="Proteomes" id="UP000264820"/>
    </source>
</evidence>
<dbReference type="CDD" id="cd01850">
    <property type="entry name" value="CDC_Septin"/>
    <property type="match status" value="1"/>
</dbReference>
<feature type="compositionally biased region" description="Low complexity" evidence="9">
    <location>
        <begin position="142"/>
        <end position="158"/>
    </location>
</feature>
<organism evidence="11 12">
    <name type="scientific">Hippocampus comes</name>
    <name type="common">Tiger tail seahorse</name>
    <dbReference type="NCBI Taxonomy" id="109280"/>
    <lineage>
        <taxon>Eukaryota</taxon>
        <taxon>Metazoa</taxon>
        <taxon>Chordata</taxon>
        <taxon>Craniata</taxon>
        <taxon>Vertebrata</taxon>
        <taxon>Euteleostomi</taxon>
        <taxon>Actinopterygii</taxon>
        <taxon>Neopterygii</taxon>
        <taxon>Teleostei</taxon>
        <taxon>Neoteleostei</taxon>
        <taxon>Acanthomorphata</taxon>
        <taxon>Syngnathiaria</taxon>
        <taxon>Syngnathiformes</taxon>
        <taxon>Syngnathoidei</taxon>
        <taxon>Syngnathidae</taxon>
        <taxon>Hippocampus</taxon>
    </lineage>
</organism>
<reference evidence="11" key="1">
    <citation type="submission" date="2025-08" db="UniProtKB">
        <authorList>
            <consortium name="Ensembl"/>
        </authorList>
    </citation>
    <scope>IDENTIFICATION</scope>
</reference>
<dbReference type="InterPro" id="IPR030379">
    <property type="entry name" value="G_SEPTIN_dom"/>
</dbReference>
<accession>A0A3Q2XPF7</accession>
<dbReference type="GO" id="GO:0051301">
    <property type="term" value="P:cell division"/>
    <property type="evidence" value="ECO:0007669"/>
    <property type="project" value="UniProtKB-KW"/>
</dbReference>
<evidence type="ECO:0000256" key="2">
    <source>
        <dbReference type="ARBA" id="ARBA00022490"/>
    </source>
</evidence>
<dbReference type="GO" id="GO:0005856">
    <property type="term" value="C:cytoskeleton"/>
    <property type="evidence" value="ECO:0007669"/>
    <property type="project" value="UniProtKB-SubCell"/>
</dbReference>
<feature type="domain" description="Septin-type G" evidence="10">
    <location>
        <begin position="319"/>
        <end position="591"/>
    </location>
</feature>
<proteinExistence type="inferred from homology"/>
<evidence type="ECO:0000256" key="4">
    <source>
        <dbReference type="ARBA" id="ARBA00022741"/>
    </source>
</evidence>
<dbReference type="FunFam" id="3.40.50.300:FF:000143">
    <property type="entry name" value="septin-9 isoform X1"/>
    <property type="match status" value="1"/>
</dbReference>
<dbReference type="Pfam" id="PF00735">
    <property type="entry name" value="Septin"/>
    <property type="match status" value="1"/>
</dbReference>
<keyword evidence="5 8" id="KW-0342">GTP-binding</keyword>
<dbReference type="Ensembl" id="ENSHCOT00000011297.1">
    <property type="protein sequence ID" value="ENSHCOP00000001916.1"/>
    <property type="gene ID" value="ENSHCOG00000002966.1"/>
</dbReference>
<dbReference type="GeneID" id="109531817"/>
<dbReference type="InterPro" id="IPR016491">
    <property type="entry name" value="Septin"/>
</dbReference>
<keyword evidence="6" id="KW-0206">Cytoskeleton</keyword>
<feature type="compositionally biased region" description="Polar residues" evidence="9">
    <location>
        <begin position="112"/>
        <end position="124"/>
    </location>
</feature>
<dbReference type="InterPro" id="IPR027417">
    <property type="entry name" value="P-loop_NTPase"/>
</dbReference>
<evidence type="ECO:0000256" key="7">
    <source>
        <dbReference type="ARBA" id="ARBA00023306"/>
    </source>
</evidence>
<dbReference type="Proteomes" id="UP000264820">
    <property type="component" value="Unplaced"/>
</dbReference>
<evidence type="ECO:0000256" key="6">
    <source>
        <dbReference type="ARBA" id="ARBA00023212"/>
    </source>
</evidence>
<feature type="region of interest" description="Disordered" evidence="9">
    <location>
        <begin position="25"/>
        <end position="202"/>
    </location>
</feature>
<evidence type="ECO:0000256" key="9">
    <source>
        <dbReference type="SAM" id="MobiDB-lite"/>
    </source>
</evidence>
<dbReference type="GO" id="GO:0005525">
    <property type="term" value="F:GTP binding"/>
    <property type="evidence" value="ECO:0007669"/>
    <property type="project" value="UniProtKB-KW"/>
</dbReference>
<dbReference type="GeneTree" id="ENSGT00940000157195"/>
<dbReference type="PANTHER" id="PTHR18884">
    <property type="entry name" value="SEPTIN"/>
    <property type="match status" value="1"/>
</dbReference>
<dbReference type="Gene3D" id="3.40.50.300">
    <property type="entry name" value="P-loop containing nucleotide triphosphate hydrolases"/>
    <property type="match status" value="1"/>
</dbReference>
<sequence length="612" mass="68365">MSDSTVNAHLEGIISDFEALKRSFEVEDTDSSTHPSPLSRRTTNPLRSSLSSTSSQRSYDLSSRNSDYYSAKSSPSDSSNPRSPKTGMRRIELSGGRNPDSASSRRTEISIEVSSKQIDNSPSAGITRFGLKRPEVSLGSRSTPPDGSPNPNSSSASRRPIEPPAPPRRIDAQLSSAPVSRIPEPPQRRAEHPSSTFSSVEVARRPEIPSFRQPDALVPAAAMENNNHHLPPPTPSAPPPCLADSRVDWVPPAVTETPATRPTDRLEVISSPTSSAMADTVAPDAAAPYSDRPAAPVVDFSYVGIDAILEQMRRKAMKQGFELNIMVVGQSGLGKSTLMNTLFKSKVSRKSVMATAQEKIPKTIEIKSISHDIEEKGVRMKLTVIDTPGFGDQINNENCWQPIMKFINDQYEAYLQEEININRKKRIPDSRVHCCIYFIPPTGHCLRPLDVEFMRRLSKVVNIVPVIAKADTLTLEERDFFKKKIREELRANGIDIYPQKEFDEDAEDRMINEKIREMVPFAVVGSDQEYQVNGRRLLGRKTKWGTIEVENIAHCEFAYLRDLLIRTHMQNIKDITSSIHYEVYRVRRLNENNTAVTHTNGVPEHHLTAHEI</sequence>
<name>A0A3Q2XPF7_HIPCM</name>
<keyword evidence="2" id="KW-0963">Cytoplasm</keyword>